<name>A0A292Q861_9PEZI</name>
<feature type="region of interest" description="Disordered" evidence="2">
    <location>
        <begin position="486"/>
        <end position="639"/>
    </location>
</feature>
<feature type="compositionally biased region" description="Basic residues" evidence="2">
    <location>
        <begin position="317"/>
        <end position="326"/>
    </location>
</feature>
<dbReference type="Pfam" id="PF07647">
    <property type="entry name" value="SAM_2"/>
    <property type="match status" value="1"/>
</dbReference>
<dbReference type="InterPro" id="IPR045188">
    <property type="entry name" value="Boi1/Boi2-like"/>
</dbReference>
<organism evidence="5 6">
    <name type="scientific">Tuber aestivum</name>
    <name type="common">summer truffle</name>
    <dbReference type="NCBI Taxonomy" id="59557"/>
    <lineage>
        <taxon>Eukaryota</taxon>
        <taxon>Fungi</taxon>
        <taxon>Dikarya</taxon>
        <taxon>Ascomycota</taxon>
        <taxon>Pezizomycotina</taxon>
        <taxon>Pezizomycetes</taxon>
        <taxon>Pezizales</taxon>
        <taxon>Tuberaceae</taxon>
        <taxon>Tuber</taxon>
    </lineage>
</organism>
<evidence type="ECO:0000256" key="2">
    <source>
        <dbReference type="SAM" id="MobiDB-lite"/>
    </source>
</evidence>
<evidence type="ECO:0000259" key="3">
    <source>
        <dbReference type="PROSITE" id="PS50003"/>
    </source>
</evidence>
<feature type="compositionally biased region" description="Acidic residues" evidence="2">
    <location>
        <begin position="222"/>
        <end position="232"/>
    </location>
</feature>
<dbReference type="GO" id="GO:0007032">
    <property type="term" value="P:endosome organization"/>
    <property type="evidence" value="ECO:0007669"/>
    <property type="project" value="TreeGrafter"/>
</dbReference>
<dbReference type="CDD" id="cd09535">
    <property type="entry name" value="SAM_BOI-like_fungal"/>
    <property type="match status" value="1"/>
</dbReference>
<dbReference type="GO" id="GO:0005802">
    <property type="term" value="C:trans-Golgi network"/>
    <property type="evidence" value="ECO:0007669"/>
    <property type="project" value="TreeGrafter"/>
</dbReference>
<dbReference type="PROSITE" id="PS50003">
    <property type="entry name" value="PH_DOMAIN"/>
    <property type="match status" value="1"/>
</dbReference>
<dbReference type="InterPro" id="IPR011993">
    <property type="entry name" value="PH-like_dom_sf"/>
</dbReference>
<evidence type="ECO:0008006" key="7">
    <source>
        <dbReference type="Google" id="ProtNLM"/>
    </source>
</evidence>
<dbReference type="Gene3D" id="2.30.29.30">
    <property type="entry name" value="Pleckstrin-homology domain (PH domain)/Phosphotyrosine-binding domain (PTB)"/>
    <property type="match status" value="1"/>
</dbReference>
<feature type="compositionally biased region" description="Basic and acidic residues" evidence="2">
    <location>
        <begin position="820"/>
        <end position="840"/>
    </location>
</feature>
<dbReference type="InterPro" id="IPR001849">
    <property type="entry name" value="PH_domain"/>
</dbReference>
<sequence length="1031" mass="110721">MSFGFGAYLPFNKQWLSGNIPWVRKVYTSTEFVSTVVGSPAVFTPSPTAPMQPGPSSTAVPLTTMTSPLVPPHTPTNAGTPGPGPSQASPVNSHISSSHSTIEETDDHDPTPPLSVDKVSSPTATPKLASPNVTKALVQGKDDISSVNYPPGVHSPVVEDTLSDIDEVITEISGSRESRTSQVMKDHNRRHSSVSNTHPSFTPIGQVVQDSSSEYSKHENESGSEIEDDDPEGANLPDSGEVFYTAEQIKAWTPTEVAQYLESRNIPFASCQKFEEQEVNGSILLQLEMPHLKELELGSFGKRFEIWKEIENLVKRSKRPPPKTKPRSGSDARLSAVGISQTSPRQRSSTIGGGPVLPMIPSHHNRPVSKQHHINTHEANILDPRNHGYAPLHTPMTATTTASGTGANTPPGVFEAPRSPPISPRRSGTTSHHCRTVSGRRLSAHELSPTALNVALSASTAILTAGMDGKGHQRISSFDRNWSSSALTQTLPPTGDDIGEFGHKTSASVGTGDTGFTGDSGFSGSQPQTPKVTERSYFSSGESTPRERKLLQKKNGAHARQSRVGSAETPGKPAPVCTAAQVYHIRGNSKEKQNKRKSTSLSGPPEGFPYDSPGLSPSLSGRVPPRGTTDDPIIANTSILTPVVPTRSVSETLKKADSGLGSGDGSTPSLTPTLESDTVAGPPERPPKADRTRSTPGRRIRGVSSGTALRQKSKKHHTSAWEKGLREITPQEAAETADFSGWMKKRGSSGLGVWKPRFFVLQGRRLAYFYADTDTKERGLIDITSHRVLSATDDRFVSLHAQFAASPTSPNLPPPPPPPPEKREKGADKDRGKEKEEKERGWFTFKLVPPAPGASKGVTFTPPRLHYFATDTREEGKKWMGAIMKATIDRDESKPIVSSYNARTISLAKARQLKSRPPELAIRDDGNGMDFGLDRNGRPESSTSGLAITGIEFGDGGEEADVEDGRDGSVETAGNGEAESSHDGGDEREREESLKSGRESGGVEVVLGETETEEERGRKELLSLVGDIGII</sequence>
<feature type="compositionally biased region" description="Polar residues" evidence="2">
    <location>
        <begin position="338"/>
        <end position="350"/>
    </location>
</feature>
<gene>
    <name evidence="5" type="ORF">GSTUAT00000755001</name>
</gene>
<dbReference type="GO" id="GO:0005829">
    <property type="term" value="C:cytosol"/>
    <property type="evidence" value="ECO:0007669"/>
    <property type="project" value="GOC"/>
</dbReference>
<dbReference type="EMBL" id="LN890950">
    <property type="protein sequence ID" value="CUS15135.1"/>
    <property type="molecule type" value="Genomic_DNA"/>
</dbReference>
<dbReference type="PROSITE" id="PS50105">
    <property type="entry name" value="SAM_DOMAIN"/>
    <property type="match status" value="1"/>
</dbReference>
<dbReference type="SUPFAM" id="SSF50729">
    <property type="entry name" value="PH domain-like"/>
    <property type="match status" value="1"/>
</dbReference>
<evidence type="ECO:0000313" key="6">
    <source>
        <dbReference type="Proteomes" id="UP001412239"/>
    </source>
</evidence>
<dbReference type="Gene3D" id="1.10.150.50">
    <property type="entry name" value="Transcription Factor, Ets-1"/>
    <property type="match status" value="1"/>
</dbReference>
<dbReference type="InterPro" id="IPR001660">
    <property type="entry name" value="SAM"/>
</dbReference>
<dbReference type="SUPFAM" id="SSF47769">
    <property type="entry name" value="SAM/Pointed domain"/>
    <property type="match status" value="1"/>
</dbReference>
<feature type="region of interest" description="Disordered" evidence="2">
    <location>
        <begin position="654"/>
        <end position="736"/>
    </location>
</feature>
<feature type="compositionally biased region" description="Polar residues" evidence="2">
    <location>
        <begin position="526"/>
        <end position="543"/>
    </location>
</feature>
<feature type="compositionally biased region" description="Basic residues" evidence="2">
    <location>
        <begin position="551"/>
        <end position="561"/>
    </location>
</feature>
<dbReference type="Pfam" id="PF00169">
    <property type="entry name" value="PH"/>
    <property type="match status" value="1"/>
</dbReference>
<keyword evidence="1" id="KW-0597">Phosphoprotein</keyword>
<reference evidence="5" key="1">
    <citation type="submission" date="2015-10" db="EMBL/GenBank/DDBJ databases">
        <authorList>
            <person name="Regsiter A."/>
            <person name="william w."/>
        </authorList>
    </citation>
    <scope>NUCLEOTIDE SEQUENCE</scope>
    <source>
        <strain evidence="5">Montdore</strain>
    </source>
</reference>
<feature type="region of interest" description="Disordered" evidence="2">
    <location>
        <begin position="803"/>
        <end position="840"/>
    </location>
</feature>
<dbReference type="AlphaFoldDB" id="A0A292Q861"/>
<dbReference type="GO" id="GO:0042147">
    <property type="term" value="P:retrograde transport, endosome to Golgi"/>
    <property type="evidence" value="ECO:0007669"/>
    <property type="project" value="TreeGrafter"/>
</dbReference>
<proteinExistence type="predicted"/>
<evidence type="ECO:0000313" key="5">
    <source>
        <dbReference type="EMBL" id="CUS15135.1"/>
    </source>
</evidence>
<dbReference type="GO" id="GO:0001881">
    <property type="term" value="P:receptor recycling"/>
    <property type="evidence" value="ECO:0007669"/>
    <property type="project" value="TreeGrafter"/>
</dbReference>
<feature type="domain" description="PH" evidence="3">
    <location>
        <begin position="736"/>
        <end position="888"/>
    </location>
</feature>
<dbReference type="SMART" id="SM00233">
    <property type="entry name" value="PH"/>
    <property type="match status" value="1"/>
</dbReference>
<feature type="compositionally biased region" description="Low complexity" evidence="2">
    <location>
        <begin position="510"/>
        <end position="525"/>
    </location>
</feature>
<feature type="region of interest" description="Disordered" evidence="2">
    <location>
        <begin position="44"/>
        <end position="133"/>
    </location>
</feature>
<feature type="region of interest" description="Disordered" evidence="2">
    <location>
        <begin position="171"/>
        <end position="239"/>
    </location>
</feature>
<dbReference type="Proteomes" id="UP001412239">
    <property type="component" value="Unassembled WGS sequence"/>
</dbReference>
<feature type="region of interest" description="Disordered" evidence="2">
    <location>
        <begin position="919"/>
        <end position="1018"/>
    </location>
</feature>
<dbReference type="SMART" id="SM00454">
    <property type="entry name" value="SAM"/>
    <property type="match status" value="1"/>
</dbReference>
<feature type="region of interest" description="Disordered" evidence="2">
    <location>
        <begin position="317"/>
        <end position="368"/>
    </location>
</feature>
<feature type="non-terminal residue" evidence="5">
    <location>
        <position position="1"/>
    </location>
</feature>
<feature type="compositionally biased region" description="Basic and acidic residues" evidence="2">
    <location>
        <begin position="921"/>
        <end position="938"/>
    </location>
</feature>
<dbReference type="PANTHER" id="PTHR22902:SF27">
    <property type="entry name" value="PLECKSTRIN HOMOLOGY DOMAIN-CONTAINING FAMILY A MEMBER 3"/>
    <property type="match status" value="1"/>
</dbReference>
<feature type="compositionally biased region" description="Polar residues" evidence="2">
    <location>
        <begin position="54"/>
        <end position="67"/>
    </location>
</feature>
<evidence type="ECO:0000256" key="1">
    <source>
        <dbReference type="ARBA" id="ARBA00022553"/>
    </source>
</evidence>
<keyword evidence="6" id="KW-1185">Reference proteome</keyword>
<feature type="compositionally biased region" description="Polar residues" evidence="2">
    <location>
        <begin position="665"/>
        <end position="676"/>
    </location>
</feature>
<dbReference type="PANTHER" id="PTHR22902">
    <property type="entry name" value="SESQUIPEDALIAN"/>
    <property type="match status" value="1"/>
</dbReference>
<accession>A0A292Q861</accession>
<feature type="compositionally biased region" description="Pro residues" evidence="2">
    <location>
        <begin position="810"/>
        <end position="819"/>
    </location>
</feature>
<dbReference type="GO" id="GO:0055037">
    <property type="term" value="C:recycling endosome"/>
    <property type="evidence" value="ECO:0007669"/>
    <property type="project" value="TreeGrafter"/>
</dbReference>
<protein>
    <recommendedName>
        <fullName evidence="7">PH domain-containing protein</fullName>
    </recommendedName>
</protein>
<feature type="compositionally biased region" description="Basic and acidic residues" evidence="2">
    <location>
        <begin position="979"/>
        <end position="998"/>
    </location>
</feature>
<dbReference type="InterPro" id="IPR013761">
    <property type="entry name" value="SAM/pointed_sf"/>
</dbReference>
<dbReference type="GO" id="GO:0005769">
    <property type="term" value="C:early endosome"/>
    <property type="evidence" value="ECO:0007669"/>
    <property type="project" value="TreeGrafter"/>
</dbReference>
<feature type="domain" description="SAM" evidence="4">
    <location>
        <begin position="252"/>
        <end position="316"/>
    </location>
</feature>
<evidence type="ECO:0000259" key="4">
    <source>
        <dbReference type="PROSITE" id="PS50105"/>
    </source>
</evidence>